<accession>A0A8X8W6L9</accession>
<dbReference type="PROSITE" id="PS51017">
    <property type="entry name" value="CCT"/>
    <property type="match status" value="1"/>
</dbReference>
<protein>
    <recommendedName>
        <fullName evidence="4">CCT domain-containing protein</fullName>
    </recommendedName>
</protein>
<keyword evidence="2 3" id="KW-0539">Nucleus</keyword>
<evidence type="ECO:0000259" key="4">
    <source>
        <dbReference type="PROSITE" id="PS51017"/>
    </source>
</evidence>
<dbReference type="InterPro" id="IPR010402">
    <property type="entry name" value="CCT_domain"/>
</dbReference>
<dbReference type="GO" id="GO:0009909">
    <property type="term" value="P:regulation of flower development"/>
    <property type="evidence" value="ECO:0007669"/>
    <property type="project" value="InterPro"/>
</dbReference>
<gene>
    <name evidence="5" type="ORF">SASPL_150737</name>
</gene>
<keyword evidence="6" id="KW-1185">Reference proteome</keyword>
<reference evidence="5" key="1">
    <citation type="submission" date="2018-01" db="EMBL/GenBank/DDBJ databases">
        <authorList>
            <person name="Mao J.F."/>
        </authorList>
    </citation>
    <scope>NUCLEOTIDE SEQUENCE</scope>
    <source>
        <strain evidence="5">Huo1</strain>
        <tissue evidence="5">Leaf</tissue>
    </source>
</reference>
<name>A0A8X8W6L9_SALSN</name>
<evidence type="ECO:0000256" key="1">
    <source>
        <dbReference type="ARBA" id="ARBA00004123"/>
    </source>
</evidence>
<dbReference type="AlphaFoldDB" id="A0A8X8W6L9"/>
<evidence type="ECO:0000313" key="6">
    <source>
        <dbReference type="Proteomes" id="UP000298416"/>
    </source>
</evidence>
<dbReference type="OrthoDB" id="894971at2759"/>
<dbReference type="EMBL" id="PNBA02000020">
    <property type="protein sequence ID" value="KAG6389272.1"/>
    <property type="molecule type" value="Genomic_DNA"/>
</dbReference>
<feature type="domain" description="CCT" evidence="4">
    <location>
        <begin position="195"/>
        <end position="237"/>
    </location>
</feature>
<dbReference type="Pfam" id="PF06203">
    <property type="entry name" value="CCT"/>
    <property type="match status" value="1"/>
</dbReference>
<evidence type="ECO:0000313" key="5">
    <source>
        <dbReference type="EMBL" id="KAG6389272.1"/>
    </source>
</evidence>
<organism evidence="5">
    <name type="scientific">Salvia splendens</name>
    <name type="common">Scarlet sage</name>
    <dbReference type="NCBI Taxonomy" id="180675"/>
    <lineage>
        <taxon>Eukaryota</taxon>
        <taxon>Viridiplantae</taxon>
        <taxon>Streptophyta</taxon>
        <taxon>Embryophyta</taxon>
        <taxon>Tracheophyta</taxon>
        <taxon>Spermatophyta</taxon>
        <taxon>Magnoliopsida</taxon>
        <taxon>eudicotyledons</taxon>
        <taxon>Gunneridae</taxon>
        <taxon>Pentapetalae</taxon>
        <taxon>asterids</taxon>
        <taxon>lamiids</taxon>
        <taxon>Lamiales</taxon>
        <taxon>Lamiaceae</taxon>
        <taxon>Nepetoideae</taxon>
        <taxon>Mentheae</taxon>
        <taxon>Salviinae</taxon>
        <taxon>Salvia</taxon>
        <taxon>Salvia subgen. Calosphace</taxon>
        <taxon>core Calosphace</taxon>
    </lineage>
</organism>
<evidence type="ECO:0000256" key="2">
    <source>
        <dbReference type="ARBA" id="ARBA00023242"/>
    </source>
</evidence>
<dbReference type="Proteomes" id="UP000298416">
    <property type="component" value="Unassembled WGS sequence"/>
</dbReference>
<dbReference type="GO" id="GO:0005634">
    <property type="term" value="C:nucleus"/>
    <property type="evidence" value="ECO:0007669"/>
    <property type="project" value="UniProtKB-SubCell"/>
</dbReference>
<dbReference type="PANTHER" id="PTHR31319">
    <property type="entry name" value="ZINC FINGER PROTEIN CONSTANS-LIKE 4"/>
    <property type="match status" value="1"/>
</dbReference>
<dbReference type="InterPro" id="IPR045281">
    <property type="entry name" value="CONSTANS-like"/>
</dbReference>
<reference evidence="5" key="2">
    <citation type="submission" date="2020-08" db="EMBL/GenBank/DDBJ databases">
        <title>Plant Genome Project.</title>
        <authorList>
            <person name="Zhang R.-G."/>
        </authorList>
    </citation>
    <scope>NUCLEOTIDE SEQUENCE</scope>
    <source>
        <strain evidence="5">Huo1</strain>
        <tissue evidence="5">Leaf</tissue>
    </source>
</reference>
<dbReference type="GO" id="GO:0003700">
    <property type="term" value="F:DNA-binding transcription factor activity"/>
    <property type="evidence" value="ECO:0007669"/>
    <property type="project" value="TreeGrafter"/>
</dbReference>
<comment type="subcellular location">
    <subcellularLocation>
        <location evidence="1 3">Nucleus</location>
    </subcellularLocation>
</comment>
<comment type="caution">
    <text evidence="5">The sequence shown here is derived from an EMBL/GenBank/DDBJ whole genome shotgun (WGS) entry which is preliminary data.</text>
</comment>
<sequence length="295" mass="33867">MSSELYMFDNSYFSDPFSPFPDSAFGIFDEAADEAAANLHQLASSLLSSSPPSAELQNLSLSQLASEVKMEECQLGFPALNNNNSNSFSPHETALKLMQRSYSSNGFENSRDFSFRPQFGSVLEPSHDLQAQIMSSSETAFQSGHMRRVCSTGDLQKMKSDFQPRSALSSSALTAEKSFIEEANFKVGRYSAEERKERIDRYRAKRTQRNFNKTIKYACRKTLADTRPRIRGRFARNDETVEISKASMYHRYEDEDDLWTNMQMEGLHEEEEEQANRGFLHMSSDCNYQYQNYRF</sequence>
<proteinExistence type="predicted"/>
<evidence type="ECO:0000256" key="3">
    <source>
        <dbReference type="PROSITE-ProRule" id="PRU00357"/>
    </source>
</evidence>
<dbReference type="PANTHER" id="PTHR31319:SF103">
    <property type="entry name" value="CCT MOTIF FAMILY PROTEIN"/>
    <property type="match status" value="1"/>
</dbReference>